<protein>
    <submittedName>
        <fullName evidence="1">Uncharacterized protein</fullName>
    </submittedName>
</protein>
<reference evidence="1 2" key="1">
    <citation type="journal article" date="2015" name="Nature">
        <title>rRNA introns, odd ribosomes, and small enigmatic genomes across a large radiation of phyla.</title>
        <authorList>
            <person name="Brown C.T."/>
            <person name="Hug L.A."/>
            <person name="Thomas B.C."/>
            <person name="Sharon I."/>
            <person name="Castelle C.J."/>
            <person name="Singh A."/>
            <person name="Wilkins M.J."/>
            <person name="Williams K.H."/>
            <person name="Banfield J.F."/>
        </authorList>
    </citation>
    <scope>NUCLEOTIDE SEQUENCE [LARGE SCALE GENOMIC DNA]</scope>
</reference>
<dbReference type="Proteomes" id="UP000034086">
    <property type="component" value="Unassembled WGS sequence"/>
</dbReference>
<gene>
    <name evidence="1" type="ORF">UX03_C0002G0002</name>
</gene>
<dbReference type="EMBL" id="LCKQ01000002">
    <property type="protein sequence ID" value="KKU04178.1"/>
    <property type="molecule type" value="Genomic_DNA"/>
</dbReference>
<organism evidence="1 2">
    <name type="scientific">Candidatus Woesebacteria bacterium GW2011_GWE1_45_18</name>
    <dbReference type="NCBI Taxonomy" id="1618598"/>
    <lineage>
        <taxon>Bacteria</taxon>
        <taxon>Candidatus Woeseibacteriota</taxon>
    </lineage>
</organism>
<sequence length="214" mass="24423">MAEDIIEKPVISFEPLEMPRGEVIETPQGRKLELVFQDTPISKDAQDVEHLKSQARALLGDGYDYFRNLTGSDFDLSDKYIIKFVQGRFEHGGILMHMDVDPLRELAKNPGHQYTQDLVQSLVIHEIGHNLTVEEDIPMFAEMIYMVERGQLGRIMEISRLFEKGKLDPAHLKGLIKISQWLGYTSPSQMLTIFPQKSVPELRAIFRDNLGKGV</sequence>
<evidence type="ECO:0000313" key="1">
    <source>
        <dbReference type="EMBL" id="KKU04178.1"/>
    </source>
</evidence>
<comment type="caution">
    <text evidence="1">The sequence shown here is derived from an EMBL/GenBank/DDBJ whole genome shotgun (WGS) entry which is preliminary data.</text>
</comment>
<evidence type="ECO:0000313" key="2">
    <source>
        <dbReference type="Proteomes" id="UP000034086"/>
    </source>
</evidence>
<proteinExistence type="predicted"/>
<dbReference type="AlphaFoldDB" id="A0A0G1PFJ5"/>
<accession>A0A0G1PFJ5</accession>
<name>A0A0G1PFJ5_9BACT</name>